<dbReference type="Gene3D" id="3.40.50.2000">
    <property type="entry name" value="Glycogen Phosphorylase B"/>
    <property type="match status" value="1"/>
</dbReference>
<dbReference type="EC" id="2.4.99.12" evidence="2 9"/>
<evidence type="ECO:0000313" key="11">
    <source>
        <dbReference type="EMBL" id="SPD72114.1"/>
    </source>
</evidence>
<evidence type="ECO:0000256" key="5">
    <source>
        <dbReference type="ARBA" id="ARBA00031445"/>
    </source>
</evidence>
<dbReference type="PANTHER" id="PTHR42755:SF1">
    <property type="entry name" value="3-DEOXY-D-MANNO-OCTULOSONIC ACID TRANSFERASE, MITOCHONDRIAL-RELATED"/>
    <property type="match status" value="1"/>
</dbReference>
<dbReference type="InterPro" id="IPR039901">
    <property type="entry name" value="Kdotransferase"/>
</dbReference>
<evidence type="ECO:0000256" key="6">
    <source>
        <dbReference type="ARBA" id="ARBA00049183"/>
    </source>
</evidence>
<comment type="catalytic activity">
    <reaction evidence="6 9">
        <text>lipid IVA (E. coli) + CMP-3-deoxy-beta-D-manno-octulosonate = alpha-Kdo-(2-&gt;6)-lipid IVA (E. coli) + CMP + H(+)</text>
        <dbReference type="Rhea" id="RHEA:28066"/>
        <dbReference type="ChEBI" id="CHEBI:15378"/>
        <dbReference type="ChEBI" id="CHEBI:58603"/>
        <dbReference type="ChEBI" id="CHEBI:60364"/>
        <dbReference type="ChEBI" id="CHEBI:60377"/>
        <dbReference type="ChEBI" id="CHEBI:85987"/>
        <dbReference type="EC" id="2.4.99.12"/>
    </reaction>
</comment>
<feature type="site" description="Transition state stabilizer" evidence="8">
    <location>
        <position position="137"/>
    </location>
</feature>
<dbReference type="Gene3D" id="3.40.50.11720">
    <property type="entry name" value="3-Deoxy-D-manno-octulosonic-acid transferase, N-terminal domain"/>
    <property type="match status" value="1"/>
</dbReference>
<dbReference type="EMBL" id="OJIN01000022">
    <property type="protein sequence ID" value="SPD72114.1"/>
    <property type="molecule type" value="Genomic_DNA"/>
</dbReference>
<dbReference type="SUPFAM" id="SSF53756">
    <property type="entry name" value="UDP-Glycosyltransferase/glycogen phosphorylase"/>
    <property type="match status" value="1"/>
</dbReference>
<comment type="similarity">
    <text evidence="9">Belongs to the glycosyltransferase group 1 family.</text>
</comment>
<comment type="subcellular location">
    <subcellularLocation>
        <location evidence="9">Cell membrane</location>
    </subcellularLocation>
</comment>
<dbReference type="AlphaFoldDB" id="A0A445MRJ3"/>
<reference evidence="11" key="1">
    <citation type="submission" date="2018-01" db="EMBL/GenBank/DDBJ databases">
        <authorList>
            <person name="Regsiter A."/>
            <person name="William W."/>
        </authorList>
    </citation>
    <scope>NUCLEOTIDE SEQUENCE</scope>
    <source>
        <strain evidence="11">TRIP AH-1</strain>
    </source>
</reference>
<dbReference type="InterPro" id="IPR007507">
    <property type="entry name" value="Glycos_transf_N"/>
</dbReference>
<keyword evidence="9" id="KW-0472">Membrane</keyword>
<accession>A0A445MRJ3</accession>
<keyword evidence="9" id="KW-1003">Cell membrane</keyword>
<dbReference type="GO" id="GO:0009244">
    <property type="term" value="P:lipopolysaccharide core region biosynthetic process"/>
    <property type="evidence" value="ECO:0007669"/>
    <property type="project" value="UniProtKB-UniRule"/>
</dbReference>
<keyword evidence="9" id="KW-1133">Transmembrane helix</keyword>
<comment type="function">
    <text evidence="9">Involved in lipopolysaccharide (LPS) biosynthesis. Catalyzes the transfer of 3-deoxy-D-manno-octulosonate (Kdo) residue(s) from CMP-Kdo to lipid IV(A), the tetraacyldisaccharide-1,4'-bisphosphate precursor of lipid A.</text>
</comment>
<feature type="site" description="Transition state stabilizer" evidence="8">
    <location>
        <position position="215"/>
    </location>
</feature>
<evidence type="ECO:0000256" key="1">
    <source>
        <dbReference type="ARBA" id="ARBA00004713"/>
    </source>
</evidence>
<dbReference type="GO" id="GO:0009245">
    <property type="term" value="P:lipid A biosynthetic process"/>
    <property type="evidence" value="ECO:0007669"/>
    <property type="project" value="TreeGrafter"/>
</dbReference>
<evidence type="ECO:0000256" key="9">
    <source>
        <dbReference type="RuleBase" id="RU365103"/>
    </source>
</evidence>
<dbReference type="GO" id="GO:0016779">
    <property type="term" value="F:nucleotidyltransferase activity"/>
    <property type="evidence" value="ECO:0007669"/>
    <property type="project" value="UniProtKB-KW"/>
</dbReference>
<organism evidence="11">
    <name type="scientific">uncultured Desulfobacterium sp</name>
    <dbReference type="NCBI Taxonomy" id="201089"/>
    <lineage>
        <taxon>Bacteria</taxon>
        <taxon>Pseudomonadati</taxon>
        <taxon>Thermodesulfobacteriota</taxon>
        <taxon>Desulfobacteria</taxon>
        <taxon>Desulfobacterales</taxon>
        <taxon>Desulfobacteriaceae</taxon>
        <taxon>Desulfobacterium</taxon>
        <taxon>environmental samples</taxon>
    </lineage>
</organism>
<feature type="active site" description="Proton acceptor" evidence="7">
    <location>
        <position position="67"/>
    </location>
</feature>
<keyword evidence="9" id="KW-0448">Lipopolysaccharide biosynthesis</keyword>
<keyword evidence="9" id="KW-0812">Transmembrane</keyword>
<comment type="pathway">
    <text evidence="1 9">Bacterial outer membrane biogenesis; LPS core biosynthesis.</text>
</comment>
<feature type="transmembrane region" description="Helical" evidence="9">
    <location>
        <begin position="6"/>
        <end position="26"/>
    </location>
</feature>
<evidence type="ECO:0000259" key="10">
    <source>
        <dbReference type="Pfam" id="PF04413"/>
    </source>
</evidence>
<evidence type="ECO:0000256" key="8">
    <source>
        <dbReference type="PIRSR" id="PIRSR639901-2"/>
    </source>
</evidence>
<dbReference type="InterPro" id="IPR038107">
    <property type="entry name" value="Glycos_transf_N_sf"/>
</dbReference>
<evidence type="ECO:0000256" key="2">
    <source>
        <dbReference type="ARBA" id="ARBA00012621"/>
    </source>
</evidence>
<keyword evidence="4 9" id="KW-0808">Transferase</keyword>
<evidence type="ECO:0000256" key="7">
    <source>
        <dbReference type="PIRSR" id="PIRSR639901-1"/>
    </source>
</evidence>
<evidence type="ECO:0000256" key="4">
    <source>
        <dbReference type="ARBA" id="ARBA00022679"/>
    </source>
</evidence>
<protein>
    <recommendedName>
        <fullName evidence="3 9">3-deoxy-D-manno-octulosonic acid transferase</fullName>
        <shortName evidence="9">Kdo transferase</shortName>
        <ecNumber evidence="2 9">2.4.99.12</ecNumber>
    </recommendedName>
    <alternativeName>
        <fullName evidence="5 9">Lipid IV(A) 3-deoxy-D-manno-octulosonic acid transferase</fullName>
    </alternativeName>
</protein>
<proteinExistence type="inferred from homology"/>
<name>A0A445MRJ3_9BACT</name>
<evidence type="ECO:0000256" key="3">
    <source>
        <dbReference type="ARBA" id="ARBA00019077"/>
    </source>
</evidence>
<dbReference type="Pfam" id="PF04413">
    <property type="entry name" value="Glycos_transf_N"/>
    <property type="match status" value="1"/>
</dbReference>
<keyword evidence="11" id="KW-0548">Nucleotidyltransferase</keyword>
<sequence length="432" mass="48261">MNKFYLPYTVITSALSVLILPSLWTYTRLSGRYAKNFNERLGLLPSDVVKNISGKPRIWIHAVSLGEVNVAASIINALRRMMPDCSFILSTTTESGRNMAEKTFGHDLPVIYAPIDFIGPVLKSLNSIRPDVMVFLETEIWPTWLYSAHRMGIRTALINGRISQKSIGGYLKFRFFFREVLKNFDAFSMITEKDAERIMSIGAEPDKVEINGNAKYDLLPGAANPAAEGEIRNALNLEKDARALVAGSTRSGEDEQVIHAYKKILRSFPDTILIIAPRHIERTPEICSMLKAHGLEYQLRTGLEMEKRTKQILIINTFGELFKIYSIATIVFSGGSLVPLGGQNPLEPAVWGKPVLYGPYMDNFLDAKAMLEGKDAGVGVRDSETLAEKALWFFNHPEELRRAGERAKSAVMQNEGAAAKHAEVIKRLIKDK</sequence>
<dbReference type="GO" id="GO:0043842">
    <property type="term" value="F:Kdo transferase activity"/>
    <property type="evidence" value="ECO:0007669"/>
    <property type="project" value="UniProtKB-EC"/>
</dbReference>
<gene>
    <name evidence="11" type="primary">waaA</name>
    <name evidence="11" type="ORF">PITCH_A1180007</name>
</gene>
<dbReference type="GO" id="GO:0005886">
    <property type="term" value="C:plasma membrane"/>
    <property type="evidence" value="ECO:0007669"/>
    <property type="project" value="UniProtKB-SubCell"/>
</dbReference>
<dbReference type="PANTHER" id="PTHR42755">
    <property type="entry name" value="3-DEOXY-MANNO-OCTULOSONATE CYTIDYLYLTRANSFERASE"/>
    <property type="match status" value="1"/>
</dbReference>
<feature type="domain" description="3-deoxy-D-manno-octulosonic-acid transferase N-terminal" evidence="10">
    <location>
        <begin position="36"/>
        <end position="217"/>
    </location>
</feature>
<dbReference type="UniPathway" id="UPA00958"/>